<protein>
    <recommendedName>
        <fullName evidence="8">G-protein coupled receptors family 1 profile domain-containing protein</fullName>
    </recommendedName>
</protein>
<evidence type="ECO:0000256" key="4">
    <source>
        <dbReference type="ARBA" id="ARBA00023136"/>
    </source>
</evidence>
<feature type="transmembrane region" description="Helical" evidence="5">
    <location>
        <begin position="196"/>
        <end position="219"/>
    </location>
</feature>
<evidence type="ECO:0000256" key="1">
    <source>
        <dbReference type="ARBA" id="ARBA00004141"/>
    </source>
</evidence>
<reference evidence="6 7" key="1">
    <citation type="submission" date="2016-11" db="EMBL/GenBank/DDBJ databases">
        <title>The macronuclear genome of Stentor coeruleus: a giant cell with tiny introns.</title>
        <authorList>
            <person name="Slabodnick M."/>
            <person name="Ruby J.G."/>
            <person name="Reiff S.B."/>
            <person name="Swart E.C."/>
            <person name="Gosai S."/>
            <person name="Prabakaran S."/>
            <person name="Witkowska E."/>
            <person name="Larue G.E."/>
            <person name="Fisher S."/>
            <person name="Freeman R.M."/>
            <person name="Gunawardena J."/>
            <person name="Chu W."/>
            <person name="Stover N.A."/>
            <person name="Gregory B.D."/>
            <person name="Nowacki M."/>
            <person name="Derisi J."/>
            <person name="Roy S.W."/>
            <person name="Marshall W.F."/>
            <person name="Sood P."/>
        </authorList>
    </citation>
    <scope>NUCLEOTIDE SEQUENCE [LARGE SCALE GENOMIC DNA]</scope>
    <source>
        <strain evidence="6">WM001</strain>
    </source>
</reference>
<gene>
    <name evidence="6" type="ORF">SteCoe_13181</name>
</gene>
<dbReference type="PANTHER" id="PTHR23112:SF0">
    <property type="entry name" value="TRANSMEMBRANE PROTEIN 116"/>
    <property type="match status" value="1"/>
</dbReference>
<dbReference type="GO" id="GO:0007189">
    <property type="term" value="P:adenylate cyclase-activating G protein-coupled receptor signaling pathway"/>
    <property type="evidence" value="ECO:0007669"/>
    <property type="project" value="TreeGrafter"/>
</dbReference>
<accession>A0A1R2C953</accession>
<comment type="subcellular location">
    <subcellularLocation>
        <location evidence="1">Membrane</location>
        <topology evidence="1">Multi-pass membrane protein</topology>
    </subcellularLocation>
</comment>
<sequence length="300" mass="35038">MEGWFDIVYFIGLGLSLLSSSIVLIILLRINFKDHSTKLRVYFTSIDIGSTIFLAIPYLPYKNPIYECVYNAMYYFIIMLHGFWVFFISFFLYMVICRKNSKVKKFTTPALLGFILISFIATIVVLIIPGNGKNCVILNTNEMMIIYLLVTCVGFEVIVFTMITYFYVQIRKVIKDEFLCEDKKCTRNRNLCLRLLGYPILFFVLLAFTELNVVQYFYIGTEEGLILFQIRILLIVYYPCLNSMLYGFTKSSKKFFCSLLLKAPEYTENQELLNDIRQVGFIKDRVYMDLADLSESDILD</sequence>
<dbReference type="Gene3D" id="1.20.1070.10">
    <property type="entry name" value="Rhodopsin 7-helix transmembrane proteins"/>
    <property type="match status" value="1"/>
</dbReference>
<dbReference type="PANTHER" id="PTHR23112">
    <property type="entry name" value="G PROTEIN-COUPLED RECEPTOR 157-RELATED"/>
    <property type="match status" value="1"/>
</dbReference>
<evidence type="ECO:0000256" key="2">
    <source>
        <dbReference type="ARBA" id="ARBA00022692"/>
    </source>
</evidence>
<dbReference type="AlphaFoldDB" id="A0A1R2C953"/>
<dbReference type="GO" id="GO:0005886">
    <property type="term" value="C:plasma membrane"/>
    <property type="evidence" value="ECO:0007669"/>
    <property type="project" value="TreeGrafter"/>
</dbReference>
<dbReference type="SUPFAM" id="SSF81321">
    <property type="entry name" value="Family A G protein-coupled receptor-like"/>
    <property type="match status" value="1"/>
</dbReference>
<comment type="caution">
    <text evidence="6">The sequence shown here is derived from an EMBL/GenBank/DDBJ whole genome shotgun (WGS) entry which is preliminary data.</text>
</comment>
<keyword evidence="7" id="KW-1185">Reference proteome</keyword>
<feature type="transmembrane region" description="Helical" evidence="5">
    <location>
        <begin position="72"/>
        <end position="96"/>
    </location>
</feature>
<feature type="transmembrane region" description="Helical" evidence="5">
    <location>
        <begin position="144"/>
        <end position="168"/>
    </location>
</feature>
<feature type="transmembrane region" description="Helical" evidence="5">
    <location>
        <begin position="6"/>
        <end position="27"/>
    </location>
</feature>
<keyword evidence="2 5" id="KW-0812">Transmembrane</keyword>
<organism evidence="6 7">
    <name type="scientific">Stentor coeruleus</name>
    <dbReference type="NCBI Taxonomy" id="5963"/>
    <lineage>
        <taxon>Eukaryota</taxon>
        <taxon>Sar</taxon>
        <taxon>Alveolata</taxon>
        <taxon>Ciliophora</taxon>
        <taxon>Postciliodesmatophora</taxon>
        <taxon>Heterotrichea</taxon>
        <taxon>Heterotrichida</taxon>
        <taxon>Stentoridae</taxon>
        <taxon>Stentor</taxon>
    </lineage>
</organism>
<keyword evidence="3 5" id="KW-1133">Transmembrane helix</keyword>
<evidence type="ECO:0000313" key="7">
    <source>
        <dbReference type="Proteomes" id="UP000187209"/>
    </source>
</evidence>
<feature type="transmembrane region" description="Helical" evidence="5">
    <location>
        <begin position="39"/>
        <end position="60"/>
    </location>
</feature>
<dbReference type="EMBL" id="MPUH01000235">
    <property type="protein sequence ID" value="OMJ85495.1"/>
    <property type="molecule type" value="Genomic_DNA"/>
</dbReference>
<evidence type="ECO:0000313" key="6">
    <source>
        <dbReference type="EMBL" id="OMJ85495.1"/>
    </source>
</evidence>
<evidence type="ECO:0000256" key="3">
    <source>
        <dbReference type="ARBA" id="ARBA00022989"/>
    </source>
</evidence>
<evidence type="ECO:0000256" key="5">
    <source>
        <dbReference type="SAM" id="Phobius"/>
    </source>
</evidence>
<keyword evidence="4 5" id="KW-0472">Membrane</keyword>
<feature type="transmembrane region" description="Helical" evidence="5">
    <location>
        <begin position="225"/>
        <end position="248"/>
    </location>
</feature>
<feature type="transmembrane region" description="Helical" evidence="5">
    <location>
        <begin position="108"/>
        <end position="128"/>
    </location>
</feature>
<name>A0A1R2C953_9CILI</name>
<dbReference type="GO" id="GO:0004930">
    <property type="term" value="F:G protein-coupled receptor activity"/>
    <property type="evidence" value="ECO:0007669"/>
    <property type="project" value="TreeGrafter"/>
</dbReference>
<proteinExistence type="predicted"/>
<dbReference type="Proteomes" id="UP000187209">
    <property type="component" value="Unassembled WGS sequence"/>
</dbReference>
<evidence type="ECO:0008006" key="8">
    <source>
        <dbReference type="Google" id="ProtNLM"/>
    </source>
</evidence>